<sequence>MTFADKFFGIFRRKAKKSKVRSHNGLLATPLAMGMAPMTPEIPRPSLEEHALEFPAVPPRALLKENTAFAGHRTVRSLMAYGQTDLAGINGIPGPAWAPDCRMAKSVRANPKSRPIADTRSWRNEGLRHQPCLLGLREVILNVLDALEAYEELEEGAAEGVKASLAATQGKKKGEGGAEVKDEGRQTVPKCADEEALAEKKDMAIFTKMEAALGLDGLKRRLGSARCGSPRSTSPCNPLKPRLALVSTLVAGGVDQGLNHTWSALTSMEETDKAAKSTPFFQGSGNYFGHTGRATTRCPPRET</sequence>
<organism evidence="2 3">
    <name type="scientific">Arthrobotrys flagrans</name>
    <name type="common">Nematode-trapping fungus</name>
    <name type="synonym">Trichothecium flagrans</name>
    <dbReference type="NCBI Taxonomy" id="97331"/>
    <lineage>
        <taxon>Eukaryota</taxon>
        <taxon>Fungi</taxon>
        <taxon>Dikarya</taxon>
        <taxon>Ascomycota</taxon>
        <taxon>Pezizomycotina</taxon>
        <taxon>Orbiliomycetes</taxon>
        <taxon>Orbiliales</taxon>
        <taxon>Orbiliaceae</taxon>
        <taxon>Arthrobotrys</taxon>
    </lineage>
</organism>
<protein>
    <submittedName>
        <fullName evidence="2">Uncharacterized protein</fullName>
    </submittedName>
</protein>
<reference evidence="2 3" key="1">
    <citation type="submission" date="2019-01" db="EMBL/GenBank/DDBJ databases">
        <title>Intercellular communication is required for trap formation in the nematode-trapping fungus Duddingtonia flagrans.</title>
        <authorList>
            <person name="Youssar L."/>
            <person name="Wernet V."/>
            <person name="Hensel N."/>
            <person name="Hildebrandt H.-G."/>
            <person name="Fischer R."/>
        </authorList>
    </citation>
    <scope>NUCLEOTIDE SEQUENCE [LARGE SCALE GENOMIC DNA]</scope>
    <source>
        <strain evidence="2 3">CBS H-5679</strain>
    </source>
</reference>
<proteinExistence type="predicted"/>
<evidence type="ECO:0000313" key="2">
    <source>
        <dbReference type="EMBL" id="RVD83390.1"/>
    </source>
</evidence>
<feature type="region of interest" description="Disordered" evidence="1">
    <location>
        <begin position="165"/>
        <end position="188"/>
    </location>
</feature>
<dbReference type="RefSeq" id="XP_067488934.1">
    <property type="nucleotide sequence ID" value="XM_067637414.1"/>
</dbReference>
<evidence type="ECO:0000313" key="3">
    <source>
        <dbReference type="Proteomes" id="UP000283090"/>
    </source>
</evidence>
<dbReference type="Proteomes" id="UP000283090">
    <property type="component" value="Unassembled WGS sequence"/>
</dbReference>
<dbReference type="VEuPathDB" id="FungiDB:DFL_007777"/>
<accession>A0A436ZWR0</accession>
<dbReference type="GeneID" id="93590088"/>
<gene>
    <name evidence="2" type="ORF">DFL_007777</name>
</gene>
<dbReference type="EMBL" id="SAEB01000009">
    <property type="protein sequence ID" value="RVD83390.1"/>
    <property type="molecule type" value="Genomic_DNA"/>
</dbReference>
<evidence type="ECO:0000256" key="1">
    <source>
        <dbReference type="SAM" id="MobiDB-lite"/>
    </source>
</evidence>
<name>A0A436ZWR0_ARTFL</name>
<comment type="caution">
    <text evidence="2">The sequence shown here is derived from an EMBL/GenBank/DDBJ whole genome shotgun (WGS) entry which is preliminary data.</text>
</comment>
<dbReference type="AlphaFoldDB" id="A0A436ZWR0"/>
<feature type="compositionally biased region" description="Basic and acidic residues" evidence="1">
    <location>
        <begin position="172"/>
        <end position="188"/>
    </location>
</feature>
<keyword evidence="3" id="KW-1185">Reference proteome</keyword>